<comment type="caution">
    <text evidence="5">The sequence shown here is derived from an EMBL/GenBank/DDBJ whole genome shotgun (WGS) entry which is preliminary data.</text>
</comment>
<dbReference type="PANTHER" id="PTHR16943:SF8">
    <property type="entry name" value="2-METHYLCITRATE DEHYDRATASE"/>
    <property type="match status" value="1"/>
</dbReference>
<evidence type="ECO:0000313" key="5">
    <source>
        <dbReference type="EMBL" id="MDP5181223.1"/>
    </source>
</evidence>
<dbReference type="Proteomes" id="UP001233673">
    <property type="component" value="Unassembled WGS sequence"/>
</dbReference>
<evidence type="ECO:0000256" key="1">
    <source>
        <dbReference type="ARBA" id="ARBA00006174"/>
    </source>
</evidence>
<evidence type="ECO:0000259" key="3">
    <source>
        <dbReference type="Pfam" id="PF03972"/>
    </source>
</evidence>
<feature type="domain" description="MmgE/PrpD C-terminal" evidence="4">
    <location>
        <begin position="270"/>
        <end position="433"/>
    </location>
</feature>
<evidence type="ECO:0000259" key="4">
    <source>
        <dbReference type="Pfam" id="PF19305"/>
    </source>
</evidence>
<dbReference type="Pfam" id="PF03972">
    <property type="entry name" value="MmgE_PrpD_N"/>
    <property type="match status" value="1"/>
</dbReference>
<evidence type="ECO:0000256" key="2">
    <source>
        <dbReference type="SAM" id="MobiDB-lite"/>
    </source>
</evidence>
<feature type="region of interest" description="Disordered" evidence="2">
    <location>
        <begin position="389"/>
        <end position="408"/>
    </location>
</feature>
<reference evidence="6" key="1">
    <citation type="submission" date="2023-05" db="EMBL/GenBank/DDBJ databases">
        <title>Draft genome of Pseudofrankia sp. BMG5.37.</title>
        <authorList>
            <person name="Gtari M."/>
            <person name="Ghodhbane F."/>
            <person name="Sbissi I."/>
        </authorList>
    </citation>
    <scope>NUCLEOTIDE SEQUENCE [LARGE SCALE GENOMIC DNA]</scope>
    <source>
        <strain evidence="6">BMG 814</strain>
    </source>
</reference>
<dbReference type="Gene3D" id="3.30.1330.120">
    <property type="entry name" value="2-methylcitrate dehydratase PrpD"/>
    <property type="match status" value="1"/>
</dbReference>
<proteinExistence type="inferred from homology"/>
<dbReference type="Gene3D" id="1.10.4100.10">
    <property type="entry name" value="2-methylcitrate dehydratase PrpD"/>
    <property type="match status" value="1"/>
</dbReference>
<dbReference type="PANTHER" id="PTHR16943">
    <property type="entry name" value="2-METHYLCITRATE DEHYDRATASE-RELATED"/>
    <property type="match status" value="1"/>
</dbReference>
<sequence length="455" mass="46395">MTPAGPGPSASRVERLVEWALGPEVLRPEDTGHLVTVVTDTLAAVIGASVEPEVRQAALVAPRLGGRGPATVLASGAGTSPAAAALVNGLGAVRLELDEGHAHAANHPSAHTLPAVLAVAEEVDASGPELLAAAAAAYEVAVRFARGLRLRPAVHPFGTAMACGAAVGVARLRGCDLATAVQAVLIATALAPASTQHAANSGATVRNALTGVTASNGVLAVELAATGTTGDPRAPEIVFGEVLGSSFDTGHLDDELGRLRYLTTGYLKLHACSRWNHAPIEATGQLVAEHGIRADEVVEVQVATYDPATRLDGRDAPTGFAGKHSIPYSVAARLVRRDNGTDAYTDEAATDPALRALMARVTVVEDPAMTAAAPAVRGARVTLRLRDGRTLTATEDDPPGGPARPYPAAGIAAKHRTLLTRALRDDSADAVLAWCTGLPDAASVRGLAAAVGGRR</sequence>
<gene>
    <name evidence="5" type="ORF">QOZ88_01095</name>
</gene>
<accession>A0ABT9I6Q2</accession>
<dbReference type="EMBL" id="JASNFN010000001">
    <property type="protein sequence ID" value="MDP5181223.1"/>
    <property type="molecule type" value="Genomic_DNA"/>
</dbReference>
<keyword evidence="6" id="KW-1185">Reference proteome</keyword>
<organism evidence="5 6">
    <name type="scientific">Blastococcus carthaginiensis</name>
    <dbReference type="NCBI Taxonomy" id="3050034"/>
    <lineage>
        <taxon>Bacteria</taxon>
        <taxon>Bacillati</taxon>
        <taxon>Actinomycetota</taxon>
        <taxon>Actinomycetes</taxon>
        <taxon>Geodermatophilales</taxon>
        <taxon>Geodermatophilaceae</taxon>
        <taxon>Blastococcus</taxon>
    </lineage>
</organism>
<dbReference type="Pfam" id="PF19305">
    <property type="entry name" value="MmgE_PrpD_C"/>
    <property type="match status" value="1"/>
</dbReference>
<dbReference type="InterPro" id="IPR042183">
    <property type="entry name" value="MmgE/PrpD_sf_1"/>
</dbReference>
<protein>
    <submittedName>
        <fullName evidence="5">MmgE/PrpD family protein</fullName>
    </submittedName>
</protein>
<dbReference type="InterPro" id="IPR042188">
    <property type="entry name" value="MmgE/PrpD_sf_2"/>
</dbReference>
<evidence type="ECO:0000313" key="6">
    <source>
        <dbReference type="Proteomes" id="UP001233673"/>
    </source>
</evidence>
<feature type="domain" description="MmgE/PrpD N-terminal" evidence="3">
    <location>
        <begin position="31"/>
        <end position="233"/>
    </location>
</feature>
<dbReference type="SUPFAM" id="SSF103378">
    <property type="entry name" value="2-methylcitrate dehydratase PrpD"/>
    <property type="match status" value="1"/>
</dbReference>
<dbReference type="InterPro" id="IPR036148">
    <property type="entry name" value="MmgE/PrpD_sf"/>
</dbReference>
<dbReference type="InterPro" id="IPR045336">
    <property type="entry name" value="MmgE_PrpD_N"/>
</dbReference>
<dbReference type="InterPro" id="IPR005656">
    <property type="entry name" value="MmgE_PrpD"/>
</dbReference>
<dbReference type="InterPro" id="IPR045337">
    <property type="entry name" value="MmgE_PrpD_C"/>
</dbReference>
<comment type="similarity">
    <text evidence="1">Belongs to the PrpD family.</text>
</comment>
<name>A0ABT9I6Q2_9ACTN</name>
<dbReference type="RefSeq" id="WP_305997990.1">
    <property type="nucleotide sequence ID" value="NZ_JASNFN010000001.1"/>
</dbReference>